<evidence type="ECO:0000313" key="2">
    <source>
        <dbReference type="Proteomes" id="UP000821865"/>
    </source>
</evidence>
<accession>A0ACB8CID9</accession>
<keyword evidence="2" id="KW-1185">Reference proteome</keyword>
<dbReference type="EMBL" id="CM023476">
    <property type="protein sequence ID" value="KAH7942550.1"/>
    <property type="molecule type" value="Genomic_DNA"/>
</dbReference>
<organism evidence="1 2">
    <name type="scientific">Dermacentor silvarum</name>
    <name type="common">Tick</name>
    <dbReference type="NCBI Taxonomy" id="543639"/>
    <lineage>
        <taxon>Eukaryota</taxon>
        <taxon>Metazoa</taxon>
        <taxon>Ecdysozoa</taxon>
        <taxon>Arthropoda</taxon>
        <taxon>Chelicerata</taxon>
        <taxon>Arachnida</taxon>
        <taxon>Acari</taxon>
        <taxon>Parasitiformes</taxon>
        <taxon>Ixodida</taxon>
        <taxon>Ixodoidea</taxon>
        <taxon>Ixodidae</taxon>
        <taxon>Rhipicephalinae</taxon>
        <taxon>Dermacentor</taxon>
    </lineage>
</organism>
<name>A0ACB8CID9_DERSI</name>
<reference evidence="1" key="1">
    <citation type="submission" date="2020-05" db="EMBL/GenBank/DDBJ databases">
        <title>Large-scale comparative analyses of tick genomes elucidate their genetic diversity and vector capacities.</title>
        <authorList>
            <person name="Jia N."/>
            <person name="Wang J."/>
            <person name="Shi W."/>
            <person name="Du L."/>
            <person name="Sun Y."/>
            <person name="Zhan W."/>
            <person name="Jiang J."/>
            <person name="Wang Q."/>
            <person name="Zhang B."/>
            <person name="Ji P."/>
            <person name="Sakyi L.B."/>
            <person name="Cui X."/>
            <person name="Yuan T."/>
            <person name="Jiang B."/>
            <person name="Yang W."/>
            <person name="Lam T.T.-Y."/>
            <person name="Chang Q."/>
            <person name="Ding S."/>
            <person name="Wang X."/>
            <person name="Zhu J."/>
            <person name="Ruan X."/>
            <person name="Zhao L."/>
            <person name="Wei J."/>
            <person name="Que T."/>
            <person name="Du C."/>
            <person name="Cheng J."/>
            <person name="Dai P."/>
            <person name="Han X."/>
            <person name="Huang E."/>
            <person name="Gao Y."/>
            <person name="Liu J."/>
            <person name="Shao H."/>
            <person name="Ye R."/>
            <person name="Li L."/>
            <person name="Wei W."/>
            <person name="Wang X."/>
            <person name="Wang C."/>
            <person name="Yang T."/>
            <person name="Huo Q."/>
            <person name="Li W."/>
            <person name="Guo W."/>
            <person name="Chen H."/>
            <person name="Zhou L."/>
            <person name="Ni X."/>
            <person name="Tian J."/>
            <person name="Zhou Y."/>
            <person name="Sheng Y."/>
            <person name="Liu T."/>
            <person name="Pan Y."/>
            <person name="Xia L."/>
            <person name="Li J."/>
            <person name="Zhao F."/>
            <person name="Cao W."/>
        </authorList>
    </citation>
    <scope>NUCLEOTIDE SEQUENCE</scope>
    <source>
        <strain evidence="1">Dsil-2018</strain>
    </source>
</reference>
<evidence type="ECO:0000313" key="1">
    <source>
        <dbReference type="EMBL" id="KAH7942550.1"/>
    </source>
</evidence>
<gene>
    <name evidence="1" type="ORF">HPB49_025097</name>
</gene>
<comment type="caution">
    <text evidence="1">The sequence shown here is derived from an EMBL/GenBank/DDBJ whole genome shotgun (WGS) entry which is preliminary data.</text>
</comment>
<proteinExistence type="predicted"/>
<sequence length="87" mass="9321">MDEATSHMDDDTDRIVQATLRQSFAHCTVLTIAHRLETVLDYDNVWTRRAAAPGSWGEGDPAGRDGRGKALRAGEASGDGGVRGARP</sequence>
<dbReference type="Proteomes" id="UP000821865">
    <property type="component" value="Chromosome 7"/>
</dbReference>
<protein>
    <submittedName>
        <fullName evidence="1">Uncharacterized protein</fullName>
    </submittedName>
</protein>